<accession>A0A2K2B3I9</accession>
<dbReference type="GO" id="GO:0071949">
    <property type="term" value="F:FAD binding"/>
    <property type="evidence" value="ECO:0007669"/>
    <property type="project" value="InterPro"/>
</dbReference>
<feature type="compositionally biased region" description="Pro residues" evidence="4">
    <location>
        <begin position="21"/>
        <end position="31"/>
    </location>
</feature>
<evidence type="ECO:0000259" key="5">
    <source>
        <dbReference type="Pfam" id="PF01494"/>
    </source>
</evidence>
<dbReference type="PANTHER" id="PTHR45934:SF9">
    <property type="entry name" value="FAD_NAD(P)-BINDING OXIDOREDUCTASE FAMILY PROTEIN"/>
    <property type="match status" value="1"/>
</dbReference>
<feature type="region of interest" description="Disordered" evidence="4">
    <location>
        <begin position="1"/>
        <end position="31"/>
    </location>
</feature>
<protein>
    <recommendedName>
        <fullName evidence="5">FAD-binding domain-containing protein</fullName>
    </recommendedName>
</protein>
<dbReference type="AlphaFoldDB" id="A0A2K2B3I9"/>
<dbReference type="InterPro" id="IPR044560">
    <property type="entry name" value="MOase"/>
</dbReference>
<keyword evidence="2" id="KW-0503">Monooxygenase</keyword>
<reference evidence="6 7" key="1">
    <citation type="journal article" date="2006" name="Science">
        <title>The genome of black cottonwood, Populus trichocarpa (Torr. &amp; Gray).</title>
        <authorList>
            <person name="Tuskan G.A."/>
            <person name="Difazio S."/>
            <person name="Jansson S."/>
            <person name="Bohlmann J."/>
            <person name="Grigoriev I."/>
            <person name="Hellsten U."/>
            <person name="Putnam N."/>
            <person name="Ralph S."/>
            <person name="Rombauts S."/>
            <person name="Salamov A."/>
            <person name="Schein J."/>
            <person name="Sterck L."/>
            <person name="Aerts A."/>
            <person name="Bhalerao R.R."/>
            <person name="Bhalerao R.P."/>
            <person name="Blaudez D."/>
            <person name="Boerjan W."/>
            <person name="Brun A."/>
            <person name="Brunner A."/>
            <person name="Busov V."/>
            <person name="Campbell M."/>
            <person name="Carlson J."/>
            <person name="Chalot M."/>
            <person name="Chapman J."/>
            <person name="Chen G.L."/>
            <person name="Cooper D."/>
            <person name="Coutinho P.M."/>
            <person name="Couturier J."/>
            <person name="Covert S."/>
            <person name="Cronk Q."/>
            <person name="Cunningham R."/>
            <person name="Davis J."/>
            <person name="Degroeve S."/>
            <person name="Dejardin A."/>
            <person name="Depamphilis C."/>
            <person name="Detter J."/>
            <person name="Dirks B."/>
            <person name="Dubchak I."/>
            <person name="Duplessis S."/>
            <person name="Ehlting J."/>
            <person name="Ellis B."/>
            <person name="Gendler K."/>
            <person name="Goodstein D."/>
            <person name="Gribskov M."/>
            <person name="Grimwood J."/>
            <person name="Groover A."/>
            <person name="Gunter L."/>
            <person name="Hamberger B."/>
            <person name="Heinze B."/>
            <person name="Helariutta Y."/>
            <person name="Henrissat B."/>
            <person name="Holligan D."/>
            <person name="Holt R."/>
            <person name="Huang W."/>
            <person name="Islam-Faridi N."/>
            <person name="Jones S."/>
            <person name="Jones-Rhoades M."/>
            <person name="Jorgensen R."/>
            <person name="Joshi C."/>
            <person name="Kangasjarvi J."/>
            <person name="Karlsson J."/>
            <person name="Kelleher C."/>
            <person name="Kirkpatrick R."/>
            <person name="Kirst M."/>
            <person name="Kohler A."/>
            <person name="Kalluri U."/>
            <person name="Larimer F."/>
            <person name="Leebens-Mack J."/>
            <person name="Leple J.C."/>
            <person name="Locascio P."/>
            <person name="Lou Y."/>
            <person name="Lucas S."/>
            <person name="Martin F."/>
            <person name="Montanini B."/>
            <person name="Napoli C."/>
            <person name="Nelson D.R."/>
            <person name="Nelson C."/>
            <person name="Nieminen K."/>
            <person name="Nilsson O."/>
            <person name="Pereda V."/>
            <person name="Peter G."/>
            <person name="Philippe R."/>
            <person name="Pilate G."/>
            <person name="Poliakov A."/>
            <person name="Razumovskaya J."/>
            <person name="Richardson P."/>
            <person name="Rinaldi C."/>
            <person name="Ritland K."/>
            <person name="Rouze P."/>
            <person name="Ryaboy D."/>
            <person name="Schmutz J."/>
            <person name="Schrader J."/>
            <person name="Segerman B."/>
            <person name="Shin H."/>
            <person name="Siddiqui A."/>
            <person name="Sterky F."/>
            <person name="Terry A."/>
            <person name="Tsai C.J."/>
            <person name="Uberbacher E."/>
            <person name="Unneberg P."/>
            <person name="Vahala J."/>
            <person name="Wall K."/>
            <person name="Wessler S."/>
            <person name="Yang G."/>
            <person name="Yin T."/>
            <person name="Douglas C."/>
            <person name="Marra M."/>
            <person name="Sandberg G."/>
            <person name="Van de Peer Y."/>
            <person name="Rokhsar D."/>
        </authorList>
    </citation>
    <scope>NUCLEOTIDE SEQUENCE [LARGE SCALE GENOMIC DNA]</scope>
    <source>
        <strain evidence="7">cv. Nisqually</strain>
    </source>
</reference>
<dbReference type="Pfam" id="PF01494">
    <property type="entry name" value="FAD_binding_3"/>
    <property type="match status" value="1"/>
</dbReference>
<evidence type="ECO:0000256" key="1">
    <source>
        <dbReference type="ARBA" id="ARBA00023002"/>
    </source>
</evidence>
<evidence type="ECO:0000313" key="6">
    <source>
        <dbReference type="EMBL" id="PNT44347.1"/>
    </source>
</evidence>
<gene>
    <name evidence="6" type="ORF">POPTR_003G082000</name>
</gene>
<evidence type="ECO:0000256" key="2">
    <source>
        <dbReference type="ARBA" id="ARBA00023033"/>
    </source>
</evidence>
<dbReference type="InterPro" id="IPR036188">
    <property type="entry name" value="FAD/NAD-bd_sf"/>
</dbReference>
<evidence type="ECO:0000256" key="4">
    <source>
        <dbReference type="SAM" id="MobiDB-lite"/>
    </source>
</evidence>
<dbReference type="Gene3D" id="3.50.50.60">
    <property type="entry name" value="FAD/NAD(P)-binding domain"/>
    <property type="match status" value="1"/>
</dbReference>
<dbReference type="GO" id="GO:0004497">
    <property type="term" value="F:monooxygenase activity"/>
    <property type="evidence" value="ECO:0007669"/>
    <property type="project" value="UniProtKB-KW"/>
</dbReference>
<dbReference type="EMBL" id="CM009292">
    <property type="protein sequence ID" value="PNT44347.1"/>
    <property type="molecule type" value="Genomic_DNA"/>
</dbReference>
<evidence type="ECO:0000313" key="7">
    <source>
        <dbReference type="Proteomes" id="UP000006729"/>
    </source>
</evidence>
<evidence type="ECO:0000256" key="3">
    <source>
        <dbReference type="ARBA" id="ARBA00024018"/>
    </source>
</evidence>
<comment type="similarity">
    <text evidence="3">Belongs to the 3-hydroxybenzoate 6-hydroxylase family.</text>
</comment>
<organism evidence="6 7">
    <name type="scientific">Populus trichocarpa</name>
    <name type="common">Western balsam poplar</name>
    <name type="synonym">Populus balsamifera subsp. trichocarpa</name>
    <dbReference type="NCBI Taxonomy" id="3694"/>
    <lineage>
        <taxon>Eukaryota</taxon>
        <taxon>Viridiplantae</taxon>
        <taxon>Streptophyta</taxon>
        <taxon>Embryophyta</taxon>
        <taxon>Tracheophyta</taxon>
        <taxon>Spermatophyta</taxon>
        <taxon>Magnoliopsida</taxon>
        <taxon>eudicotyledons</taxon>
        <taxon>Gunneridae</taxon>
        <taxon>Pentapetalae</taxon>
        <taxon>rosids</taxon>
        <taxon>fabids</taxon>
        <taxon>Malpighiales</taxon>
        <taxon>Salicaceae</taxon>
        <taxon>Saliceae</taxon>
        <taxon>Populus</taxon>
    </lineage>
</organism>
<keyword evidence="7" id="KW-1185">Reference proteome</keyword>
<dbReference type="PANTHER" id="PTHR45934">
    <property type="entry name" value="FAD/NAD(P)-BINDING OXIDOREDUCTASE FAMILY PROTEIN"/>
    <property type="match status" value="1"/>
</dbReference>
<dbReference type="Proteomes" id="UP000006729">
    <property type="component" value="Chromosome 3"/>
</dbReference>
<dbReference type="InParanoid" id="A0A2K2B3I9"/>
<dbReference type="SUPFAM" id="SSF51905">
    <property type="entry name" value="FAD/NAD(P)-binding domain"/>
    <property type="match status" value="1"/>
</dbReference>
<name>A0A2K2B3I9_POPTR</name>
<dbReference type="InterPro" id="IPR002938">
    <property type="entry name" value="FAD-bd"/>
</dbReference>
<feature type="domain" description="FAD-binding" evidence="5">
    <location>
        <begin position="40"/>
        <end position="76"/>
    </location>
</feature>
<dbReference type="STRING" id="3694.A0A2K2B3I9"/>
<keyword evidence="1" id="KW-0560">Oxidoreductase</keyword>
<sequence length="144" mass="15302">MEGSSVLSDSKLKMRGETISKPPPVGRWPWPAISPPPSTGTAVLVGDAWHPMTPNLGQGASCALEDAVVLARKLGGCYEVIWNRKMASCLSMNRTSRSCGIASAVGKPVGCSIGNNIIIPKLVRLGPNLEHTNFDCEPSLQTNF</sequence>
<proteinExistence type="inferred from homology"/>